<dbReference type="EMBL" id="CT868680">
    <property type="protein sequence ID" value="CAK94995.1"/>
    <property type="molecule type" value="Genomic_DNA"/>
</dbReference>
<keyword evidence="1" id="KW-1133">Transmembrane helix</keyword>
<name>A0EI54_PARTE</name>
<accession>A0EI54</accession>
<dbReference type="InParanoid" id="A0EI54"/>
<dbReference type="Proteomes" id="UP000000600">
    <property type="component" value="Unassembled WGS sequence"/>
</dbReference>
<protein>
    <submittedName>
        <fullName evidence="2">Uncharacterized protein</fullName>
    </submittedName>
</protein>
<dbReference type="RefSeq" id="XP_001462368.1">
    <property type="nucleotide sequence ID" value="XM_001462331.1"/>
</dbReference>
<keyword evidence="1" id="KW-0472">Membrane</keyword>
<gene>
    <name evidence="2" type="ORF">GSPATT00027322001</name>
</gene>
<evidence type="ECO:0000313" key="2">
    <source>
        <dbReference type="EMBL" id="CAK94995.1"/>
    </source>
</evidence>
<proteinExistence type="predicted"/>
<dbReference type="GeneID" id="5048153"/>
<keyword evidence="3" id="KW-1185">Reference proteome</keyword>
<sequence length="78" mass="8923">MCIPFQSIAPPTQGTKKAVQMLQILGVSEFVVGLIKLFVLQQIAGFYDFFTIFIHIWHGHNQIIVIGQLLCFTSYKMY</sequence>
<feature type="transmembrane region" description="Helical" evidence="1">
    <location>
        <begin position="49"/>
        <end position="72"/>
    </location>
</feature>
<evidence type="ECO:0000313" key="3">
    <source>
        <dbReference type="Proteomes" id="UP000000600"/>
    </source>
</evidence>
<reference evidence="2 3" key="1">
    <citation type="journal article" date="2006" name="Nature">
        <title>Global trends of whole-genome duplications revealed by the ciliate Paramecium tetraurelia.</title>
        <authorList>
            <consortium name="Genoscope"/>
            <person name="Aury J.-M."/>
            <person name="Jaillon O."/>
            <person name="Duret L."/>
            <person name="Noel B."/>
            <person name="Jubin C."/>
            <person name="Porcel B.M."/>
            <person name="Segurens B."/>
            <person name="Daubin V."/>
            <person name="Anthouard V."/>
            <person name="Aiach N."/>
            <person name="Arnaiz O."/>
            <person name="Billaut A."/>
            <person name="Beisson J."/>
            <person name="Blanc I."/>
            <person name="Bouhouche K."/>
            <person name="Camara F."/>
            <person name="Duharcourt S."/>
            <person name="Guigo R."/>
            <person name="Gogendeau D."/>
            <person name="Katinka M."/>
            <person name="Keller A.-M."/>
            <person name="Kissmehl R."/>
            <person name="Klotz C."/>
            <person name="Koll F."/>
            <person name="Le Moue A."/>
            <person name="Lepere C."/>
            <person name="Malinsky S."/>
            <person name="Nowacki M."/>
            <person name="Nowak J.K."/>
            <person name="Plattner H."/>
            <person name="Poulain J."/>
            <person name="Ruiz F."/>
            <person name="Serrano V."/>
            <person name="Zagulski M."/>
            <person name="Dessen P."/>
            <person name="Betermier M."/>
            <person name="Weissenbach J."/>
            <person name="Scarpelli C."/>
            <person name="Schachter V."/>
            <person name="Sperling L."/>
            <person name="Meyer E."/>
            <person name="Cohen J."/>
            <person name="Wincker P."/>
        </authorList>
    </citation>
    <scope>NUCLEOTIDE SEQUENCE [LARGE SCALE GENOMIC DNA]</scope>
    <source>
        <strain evidence="2 3">Stock d4-2</strain>
    </source>
</reference>
<dbReference type="KEGG" id="ptm:GSPATT00027322001"/>
<evidence type="ECO:0000256" key="1">
    <source>
        <dbReference type="SAM" id="Phobius"/>
    </source>
</evidence>
<feature type="transmembrane region" description="Helical" evidence="1">
    <location>
        <begin position="21"/>
        <end position="43"/>
    </location>
</feature>
<dbReference type="AlphaFoldDB" id="A0EI54"/>
<keyword evidence="1" id="KW-0812">Transmembrane</keyword>
<organism evidence="2 3">
    <name type="scientific">Paramecium tetraurelia</name>
    <dbReference type="NCBI Taxonomy" id="5888"/>
    <lineage>
        <taxon>Eukaryota</taxon>
        <taxon>Sar</taxon>
        <taxon>Alveolata</taxon>
        <taxon>Ciliophora</taxon>
        <taxon>Intramacronucleata</taxon>
        <taxon>Oligohymenophorea</taxon>
        <taxon>Peniculida</taxon>
        <taxon>Parameciidae</taxon>
        <taxon>Paramecium</taxon>
    </lineage>
</organism>
<dbReference type="HOGENOM" id="CLU_2627261_0_0_1"/>